<keyword evidence="2" id="KW-1185">Reference proteome</keyword>
<proteinExistence type="predicted"/>
<accession>A0A8H5H986</accession>
<dbReference type="EMBL" id="JAACJN010000073">
    <property type="protein sequence ID" value="KAF5378955.1"/>
    <property type="molecule type" value="Genomic_DNA"/>
</dbReference>
<name>A0A8H5H986_9AGAR</name>
<evidence type="ECO:0000313" key="2">
    <source>
        <dbReference type="Proteomes" id="UP000518752"/>
    </source>
</evidence>
<evidence type="ECO:0000313" key="1">
    <source>
        <dbReference type="EMBL" id="KAF5378955.1"/>
    </source>
</evidence>
<dbReference type="Proteomes" id="UP000518752">
    <property type="component" value="Unassembled WGS sequence"/>
</dbReference>
<dbReference type="AlphaFoldDB" id="A0A8H5H986"/>
<reference evidence="1 2" key="1">
    <citation type="journal article" date="2020" name="ISME J.">
        <title>Uncovering the hidden diversity of litter-decomposition mechanisms in mushroom-forming fungi.</title>
        <authorList>
            <person name="Floudas D."/>
            <person name="Bentzer J."/>
            <person name="Ahren D."/>
            <person name="Johansson T."/>
            <person name="Persson P."/>
            <person name="Tunlid A."/>
        </authorList>
    </citation>
    <scope>NUCLEOTIDE SEQUENCE [LARGE SCALE GENOMIC DNA]</scope>
    <source>
        <strain evidence="1 2">CBS 406.79</strain>
    </source>
</reference>
<gene>
    <name evidence="1" type="ORF">D9757_008753</name>
</gene>
<protein>
    <submittedName>
        <fullName evidence="1">Uncharacterized protein</fullName>
    </submittedName>
</protein>
<organism evidence="1 2">
    <name type="scientific">Collybiopsis confluens</name>
    <dbReference type="NCBI Taxonomy" id="2823264"/>
    <lineage>
        <taxon>Eukaryota</taxon>
        <taxon>Fungi</taxon>
        <taxon>Dikarya</taxon>
        <taxon>Basidiomycota</taxon>
        <taxon>Agaricomycotina</taxon>
        <taxon>Agaricomycetes</taxon>
        <taxon>Agaricomycetidae</taxon>
        <taxon>Agaricales</taxon>
        <taxon>Marasmiineae</taxon>
        <taxon>Omphalotaceae</taxon>
        <taxon>Collybiopsis</taxon>
    </lineage>
</organism>
<comment type="caution">
    <text evidence="1">The sequence shown here is derived from an EMBL/GenBank/DDBJ whole genome shotgun (WGS) entry which is preliminary data.</text>
</comment>
<sequence>MAANTVSQLETVATESLSLTSNNTFNSAGYTGNDSHYDIPDAFDDACYTRYDDTGWKSVLLKLLVLKTHPIGIRERYDLIGGLVGYLSTLTCLCSEECGVNVFCALSFPDGPDEAVLLITEHSVKVEYWQMRIEYGLRFLPLGTTDDPMFRRSESDA</sequence>